<gene>
    <name evidence="2" type="ORF">IC006_0039</name>
    <name evidence="3" type="ORF">IC007_0039</name>
</gene>
<protein>
    <recommendedName>
        <fullName evidence="6">Stage II sporulation protein M</fullName>
    </recommendedName>
</protein>
<evidence type="ECO:0008006" key="6">
    <source>
        <dbReference type="Google" id="ProtNLM"/>
    </source>
</evidence>
<feature type="transmembrane region" description="Helical" evidence="1">
    <location>
        <begin position="9"/>
        <end position="32"/>
    </location>
</feature>
<dbReference type="EMBL" id="AP018930">
    <property type="protein sequence ID" value="BBG25534.1"/>
    <property type="molecule type" value="Genomic_DNA"/>
</dbReference>
<dbReference type="KEGG" id="step:IC006_0039"/>
<evidence type="ECO:0000313" key="4">
    <source>
        <dbReference type="Proteomes" id="UP000322983"/>
    </source>
</evidence>
<proteinExistence type="predicted"/>
<accession>A0A510DRK4</accession>
<feature type="transmembrane region" description="Helical" evidence="1">
    <location>
        <begin position="144"/>
        <end position="166"/>
    </location>
</feature>
<dbReference type="STRING" id="1294262.GCA_001316085_00833"/>
<dbReference type="GeneID" id="41716565"/>
<keyword evidence="1" id="KW-0472">Membrane</keyword>
<dbReference type="RefSeq" id="WP_149528175.1">
    <property type="nucleotide sequence ID" value="NZ_AP018929.1"/>
</dbReference>
<evidence type="ECO:0000313" key="5">
    <source>
        <dbReference type="Proteomes" id="UP000325030"/>
    </source>
</evidence>
<evidence type="ECO:0000313" key="3">
    <source>
        <dbReference type="EMBL" id="BBG25534.1"/>
    </source>
</evidence>
<dbReference type="Proteomes" id="UP000322983">
    <property type="component" value="Chromosome"/>
</dbReference>
<sequence>MPNLNNVKIFLIVLIFNILLTTLISSLPGSSFFGNTIDSELKSEVPSPSSDYLVSGAYIGAHNFLIALGMSIPFVGVFWGIFSLSLTAYAFASLGAMDKIPGVFLVSNEAFLPFFWFEFICYSVMMGESLILSKSILTGNINKLLLRNYLFIVIGVGITLLISGYVEASFINLETALKI</sequence>
<dbReference type="OrthoDB" id="33593at2157"/>
<dbReference type="Proteomes" id="UP000325030">
    <property type="component" value="Chromosome"/>
</dbReference>
<feature type="transmembrane region" description="Helical" evidence="1">
    <location>
        <begin position="114"/>
        <end position="132"/>
    </location>
</feature>
<keyword evidence="1" id="KW-0812">Transmembrane</keyword>
<feature type="transmembrane region" description="Helical" evidence="1">
    <location>
        <begin position="52"/>
        <end position="70"/>
    </location>
</feature>
<keyword evidence="4" id="KW-1185">Reference proteome</keyword>
<name>A0A510DZ69_9CREN</name>
<evidence type="ECO:0000256" key="1">
    <source>
        <dbReference type="SAM" id="Phobius"/>
    </source>
</evidence>
<dbReference type="AlphaFoldDB" id="A0A510DZ69"/>
<evidence type="ECO:0000313" key="2">
    <source>
        <dbReference type="EMBL" id="BBG22755.1"/>
    </source>
</evidence>
<reference evidence="3 4" key="2">
    <citation type="journal article" date="2020" name="Int. J. Syst. Evol. Microbiol.">
        <title>Sulfuracidifex tepidarius gen. nov., sp. nov. and transfer of Sulfolobus metallicus Huber and Stetter 1992 to the genus Sulfuracidifex as Sulfuracidifex metallicus comb. nov.</title>
        <authorList>
            <person name="Itoh T."/>
            <person name="Miura T."/>
            <person name="Sakai H.D."/>
            <person name="Kato S."/>
            <person name="Ohkuma M."/>
            <person name="Takashina T."/>
        </authorList>
    </citation>
    <scope>NUCLEOTIDE SEQUENCE</scope>
    <source>
        <strain evidence="2 4">IC-006</strain>
        <strain evidence="3">IC-007</strain>
    </source>
</reference>
<dbReference type="EMBL" id="AP018929">
    <property type="protein sequence ID" value="BBG22755.1"/>
    <property type="molecule type" value="Genomic_DNA"/>
</dbReference>
<feature type="transmembrane region" description="Helical" evidence="1">
    <location>
        <begin position="77"/>
        <end position="94"/>
    </location>
</feature>
<reference evidence="5" key="1">
    <citation type="submission" date="2018-09" db="EMBL/GenBank/DDBJ databases">
        <title>Complete Genome Sequencing of Sulfolobus sp. JCM 16834.</title>
        <authorList>
            <person name="Kato S."/>
            <person name="Itoh T."/>
            <person name="Ohkuma M."/>
        </authorList>
    </citation>
    <scope>NUCLEOTIDE SEQUENCE [LARGE SCALE GENOMIC DNA]</scope>
    <source>
        <strain evidence="5">IC-007</strain>
    </source>
</reference>
<accession>A0A510DZ69</accession>
<organism evidence="3 5">
    <name type="scientific">Sulfuracidifex tepidarius</name>
    <dbReference type="NCBI Taxonomy" id="1294262"/>
    <lineage>
        <taxon>Archaea</taxon>
        <taxon>Thermoproteota</taxon>
        <taxon>Thermoprotei</taxon>
        <taxon>Sulfolobales</taxon>
        <taxon>Sulfolobaceae</taxon>
        <taxon>Sulfuracidifex</taxon>
    </lineage>
</organism>
<keyword evidence="1" id="KW-1133">Transmembrane helix</keyword>